<evidence type="ECO:0000256" key="12">
    <source>
        <dbReference type="RuleBase" id="RU364031"/>
    </source>
</evidence>
<keyword evidence="6 12" id="KW-0809">Transit peptide</keyword>
<keyword evidence="4 12" id="KW-0812">Transmembrane</keyword>
<proteinExistence type="inferred from homology"/>
<feature type="binding site" description="axial binding residue" evidence="11">
    <location>
        <position position="90"/>
    </location>
    <ligand>
        <name>heme b</name>
        <dbReference type="ChEBI" id="CHEBI:60344"/>
        <note>ligand shared with SDHC</note>
    </ligand>
    <ligandPart>
        <name>Fe</name>
        <dbReference type="ChEBI" id="CHEBI:18248"/>
    </ligandPart>
</feature>
<reference evidence="15" key="2">
    <citation type="submission" date="2019-09" db="UniProtKB">
        <authorList>
            <consortium name="WormBaseParasite"/>
        </authorList>
    </citation>
    <scope>IDENTIFICATION</scope>
</reference>
<evidence type="ECO:0000256" key="8">
    <source>
        <dbReference type="ARBA" id="ARBA00023128"/>
    </source>
</evidence>
<dbReference type="InterPro" id="IPR034804">
    <property type="entry name" value="SQR/QFR_C/D"/>
</dbReference>
<keyword evidence="5 12" id="KW-0999">Mitochondrion inner membrane</keyword>
<dbReference type="SUPFAM" id="SSF81343">
    <property type="entry name" value="Fumarate reductase respiratory complex transmembrane subunits"/>
    <property type="match status" value="1"/>
</dbReference>
<evidence type="ECO:0000256" key="2">
    <source>
        <dbReference type="ARBA" id="ARBA00007294"/>
    </source>
</evidence>
<comment type="subcellular location">
    <subcellularLocation>
        <location evidence="1 12">Mitochondrion inner membrane</location>
        <topology evidence="1 12">Multi-pass membrane protein</topology>
    </subcellularLocation>
</comment>
<keyword evidence="14" id="KW-1185">Reference proteome</keyword>
<keyword evidence="12" id="KW-0249">Electron transport</keyword>
<feature type="transmembrane region" description="Helical" evidence="12">
    <location>
        <begin position="120"/>
        <end position="139"/>
    </location>
</feature>
<dbReference type="AlphaFoldDB" id="A0A183FQ76"/>
<dbReference type="PANTHER" id="PTHR13337">
    <property type="entry name" value="SUCCINATE DEHYDROGENASE"/>
    <property type="match status" value="1"/>
</dbReference>
<keyword evidence="8 12" id="KW-0496">Mitochondrion</keyword>
<dbReference type="EMBL" id="UZAH01026571">
    <property type="protein sequence ID" value="VDO82547.1"/>
    <property type="molecule type" value="Genomic_DNA"/>
</dbReference>
<keyword evidence="12" id="KW-0816">Tricarboxylic acid cycle</keyword>
<evidence type="ECO:0000256" key="11">
    <source>
        <dbReference type="PIRSR" id="PIRSR607992-2"/>
    </source>
</evidence>
<keyword evidence="12" id="KW-0349">Heme</keyword>
<feature type="binding site" evidence="10">
    <location>
        <position position="102"/>
    </location>
    <ligand>
        <name>a ubiquinone</name>
        <dbReference type="ChEBI" id="CHEBI:16389"/>
        <note>ligand shared with IP/SDHB</note>
    </ligand>
</feature>
<sequence>MSIALRHVVRAQRALLAARQMPRLCTPVSTSVVRSVPSTLDDGANKTHDHSLHFKIERYFAAGMVPLLPAAYYIHGPMMDALLTIALTLHIHWGVQGVVQDYARPFVIGETLAKAARAGVYLITASLLAGMWCISRLSLLHFNTNDVGITKAFELVFSL</sequence>
<dbReference type="GO" id="GO:0046872">
    <property type="term" value="F:metal ion binding"/>
    <property type="evidence" value="ECO:0007669"/>
    <property type="project" value="UniProtKB-KW"/>
</dbReference>
<accession>A0A183FQ76</accession>
<protein>
    <recommendedName>
        <fullName evidence="12">Succinate dehydrogenase [ubiquinone] cytochrome b small subunit</fullName>
    </recommendedName>
</protein>
<dbReference type="GO" id="GO:0048039">
    <property type="term" value="F:ubiquinone binding"/>
    <property type="evidence" value="ECO:0007669"/>
    <property type="project" value="TreeGrafter"/>
</dbReference>
<evidence type="ECO:0000256" key="1">
    <source>
        <dbReference type="ARBA" id="ARBA00004448"/>
    </source>
</evidence>
<evidence type="ECO:0000313" key="14">
    <source>
        <dbReference type="Proteomes" id="UP000050761"/>
    </source>
</evidence>
<evidence type="ECO:0000256" key="5">
    <source>
        <dbReference type="ARBA" id="ARBA00022792"/>
    </source>
</evidence>
<accession>A0A3P7ZER1</accession>
<name>A0A183FQ76_HELPZ</name>
<dbReference type="Pfam" id="PF05328">
    <property type="entry name" value="CybS"/>
    <property type="match status" value="1"/>
</dbReference>
<evidence type="ECO:0000313" key="13">
    <source>
        <dbReference type="EMBL" id="VDO82547.1"/>
    </source>
</evidence>
<dbReference type="InterPro" id="IPR007992">
    <property type="entry name" value="CybS"/>
</dbReference>
<comment type="similarity">
    <text evidence="2 12">Belongs to the CybS family.</text>
</comment>
<evidence type="ECO:0000256" key="6">
    <source>
        <dbReference type="ARBA" id="ARBA00022946"/>
    </source>
</evidence>
<evidence type="ECO:0000256" key="10">
    <source>
        <dbReference type="PIRSR" id="PIRSR607992-1"/>
    </source>
</evidence>
<dbReference type="GO" id="GO:0006121">
    <property type="term" value="P:mitochondrial electron transport, succinate to ubiquinone"/>
    <property type="evidence" value="ECO:0007669"/>
    <property type="project" value="TreeGrafter"/>
</dbReference>
<keyword evidence="11" id="KW-0408">Iron</keyword>
<evidence type="ECO:0000313" key="15">
    <source>
        <dbReference type="WBParaSite" id="HPBE_0000985901-mRNA-1"/>
    </source>
</evidence>
<dbReference type="GO" id="GO:0020037">
    <property type="term" value="F:heme binding"/>
    <property type="evidence" value="ECO:0007669"/>
    <property type="project" value="TreeGrafter"/>
</dbReference>
<dbReference type="WBParaSite" id="HPBE_0000985901-mRNA-1">
    <property type="protein sequence ID" value="HPBE_0000985901-mRNA-1"/>
    <property type="gene ID" value="HPBE_0000985901"/>
</dbReference>
<organism evidence="14 15">
    <name type="scientific">Heligmosomoides polygyrus</name>
    <name type="common">Parasitic roundworm</name>
    <dbReference type="NCBI Taxonomy" id="6339"/>
    <lineage>
        <taxon>Eukaryota</taxon>
        <taxon>Metazoa</taxon>
        <taxon>Ecdysozoa</taxon>
        <taxon>Nematoda</taxon>
        <taxon>Chromadorea</taxon>
        <taxon>Rhabditida</taxon>
        <taxon>Rhabditina</taxon>
        <taxon>Rhabditomorpha</taxon>
        <taxon>Strongyloidea</taxon>
        <taxon>Heligmosomidae</taxon>
        <taxon>Heligmosomoides</taxon>
    </lineage>
</organism>
<dbReference type="Gene3D" id="1.20.1300.10">
    <property type="entry name" value="Fumarate reductase/succinate dehydrogenase, transmembrane subunit"/>
    <property type="match status" value="1"/>
</dbReference>
<dbReference type="GO" id="GO:0005743">
    <property type="term" value="C:mitochondrial inner membrane"/>
    <property type="evidence" value="ECO:0007669"/>
    <property type="project" value="UniProtKB-SubCell"/>
</dbReference>
<dbReference type="GO" id="GO:0006099">
    <property type="term" value="P:tricarboxylic acid cycle"/>
    <property type="evidence" value="ECO:0007669"/>
    <property type="project" value="UniProtKB-KW"/>
</dbReference>
<keyword evidence="7 12" id="KW-1133">Transmembrane helix</keyword>
<comment type="caution">
    <text evidence="12">Lacks conserved residue(s) required for the propagation of feature annotation.</text>
</comment>
<dbReference type="PANTHER" id="PTHR13337:SF2">
    <property type="entry name" value="SUCCINATE DEHYDROGENASE [UBIQUINONE] CYTOCHROME B SMALL SUBUNIT, MITOCHONDRIAL"/>
    <property type="match status" value="1"/>
</dbReference>
<keyword evidence="11 12" id="KW-0479">Metal-binding</keyword>
<evidence type="ECO:0000256" key="4">
    <source>
        <dbReference type="ARBA" id="ARBA00022692"/>
    </source>
</evidence>
<keyword evidence="3 12" id="KW-0813">Transport</keyword>
<dbReference type="Proteomes" id="UP000050761">
    <property type="component" value="Unassembled WGS sequence"/>
</dbReference>
<dbReference type="OrthoDB" id="18577at2759"/>
<comment type="function">
    <text evidence="12">Membrane-anchoring subunit of succinate dehydrogenase (SDH) that is involved in complex II of the mitochondrial electron transport chain and is responsible for transferring electrons from succinate to ubiquinone (coenzyme Q).</text>
</comment>
<gene>
    <name evidence="13" type="ORF">HPBE_LOCUS9860</name>
</gene>
<reference evidence="13 14" key="1">
    <citation type="submission" date="2018-11" db="EMBL/GenBank/DDBJ databases">
        <authorList>
            <consortium name="Pathogen Informatics"/>
        </authorList>
    </citation>
    <scope>NUCLEOTIDE SEQUENCE [LARGE SCALE GENOMIC DNA]</scope>
</reference>
<dbReference type="CDD" id="cd03496">
    <property type="entry name" value="SQR_TypeC_CybS"/>
    <property type="match status" value="1"/>
</dbReference>
<keyword evidence="9 12" id="KW-0472">Membrane</keyword>
<evidence type="ECO:0000256" key="3">
    <source>
        <dbReference type="ARBA" id="ARBA00022448"/>
    </source>
</evidence>
<evidence type="ECO:0000256" key="9">
    <source>
        <dbReference type="ARBA" id="ARBA00023136"/>
    </source>
</evidence>
<evidence type="ECO:0000256" key="7">
    <source>
        <dbReference type="ARBA" id="ARBA00022989"/>
    </source>
</evidence>